<reference evidence="1 2" key="1">
    <citation type="submission" date="2017-11" db="EMBL/GenBank/DDBJ databases">
        <title>De-novo sequencing of pomegranate (Punica granatum L.) genome.</title>
        <authorList>
            <person name="Akparov Z."/>
            <person name="Amiraslanov A."/>
            <person name="Hajiyeva S."/>
            <person name="Abbasov M."/>
            <person name="Kaur K."/>
            <person name="Hamwieh A."/>
            <person name="Solovyev V."/>
            <person name="Salamov A."/>
            <person name="Braich B."/>
            <person name="Kosarev P."/>
            <person name="Mahmoud A."/>
            <person name="Hajiyev E."/>
            <person name="Babayeva S."/>
            <person name="Izzatullayeva V."/>
            <person name="Mammadov A."/>
            <person name="Mammadov A."/>
            <person name="Sharifova S."/>
            <person name="Ojaghi J."/>
            <person name="Eynullazada K."/>
            <person name="Bayramov B."/>
            <person name="Abdulazimova A."/>
            <person name="Shahmuradov I."/>
        </authorList>
    </citation>
    <scope>NUCLEOTIDE SEQUENCE [LARGE SCALE GENOMIC DNA]</scope>
    <source>
        <strain evidence="2">cv. AG2017</strain>
        <tissue evidence="1">Leaf</tissue>
    </source>
</reference>
<sequence length="111" mass="12470">MRSSVTSAVADDLVRSGVASRGAPSPRIEGVLVTAEMPQFLGRRPHQRPLLPHVRSLAIAKVQSWRRIIWEENQPLWALSECGSKPMTRRQICGPTFLMSLKPIMRVIIRS</sequence>
<gene>
    <name evidence="1" type="ORF">CRG98_008975</name>
</gene>
<evidence type="ECO:0000313" key="2">
    <source>
        <dbReference type="Proteomes" id="UP000233551"/>
    </source>
</evidence>
<dbReference type="EMBL" id="PGOL01000434">
    <property type="protein sequence ID" value="PKI70742.1"/>
    <property type="molecule type" value="Genomic_DNA"/>
</dbReference>
<comment type="caution">
    <text evidence="1">The sequence shown here is derived from an EMBL/GenBank/DDBJ whole genome shotgun (WGS) entry which is preliminary data.</text>
</comment>
<proteinExistence type="predicted"/>
<accession>A0A2I0KQK1</accession>
<name>A0A2I0KQK1_PUNGR</name>
<keyword evidence="2" id="KW-1185">Reference proteome</keyword>
<protein>
    <submittedName>
        <fullName evidence="1">Uncharacterized protein</fullName>
    </submittedName>
</protein>
<organism evidence="1 2">
    <name type="scientific">Punica granatum</name>
    <name type="common">Pomegranate</name>
    <dbReference type="NCBI Taxonomy" id="22663"/>
    <lineage>
        <taxon>Eukaryota</taxon>
        <taxon>Viridiplantae</taxon>
        <taxon>Streptophyta</taxon>
        <taxon>Embryophyta</taxon>
        <taxon>Tracheophyta</taxon>
        <taxon>Spermatophyta</taxon>
        <taxon>Magnoliopsida</taxon>
        <taxon>eudicotyledons</taxon>
        <taxon>Gunneridae</taxon>
        <taxon>Pentapetalae</taxon>
        <taxon>rosids</taxon>
        <taxon>malvids</taxon>
        <taxon>Myrtales</taxon>
        <taxon>Lythraceae</taxon>
        <taxon>Punica</taxon>
    </lineage>
</organism>
<dbReference type="AlphaFoldDB" id="A0A2I0KQK1"/>
<evidence type="ECO:0000313" key="1">
    <source>
        <dbReference type="EMBL" id="PKI70742.1"/>
    </source>
</evidence>
<dbReference type="Proteomes" id="UP000233551">
    <property type="component" value="Unassembled WGS sequence"/>
</dbReference>